<evidence type="ECO:0000313" key="4">
    <source>
        <dbReference type="EMBL" id="MBC5640472.1"/>
    </source>
</evidence>
<dbReference type="Pfam" id="PF22820">
    <property type="entry name" value="TcaA_3rd_4th"/>
    <property type="match status" value="1"/>
</dbReference>
<evidence type="ECO:0008006" key="6">
    <source>
        <dbReference type="Google" id="ProtNLM"/>
    </source>
</evidence>
<dbReference type="InterPro" id="IPR056902">
    <property type="entry name" value="NTF2_YvbJ"/>
</dbReference>
<keyword evidence="1" id="KW-0812">Transmembrane</keyword>
<dbReference type="InterPro" id="IPR054530">
    <property type="entry name" value="TcaA_4th"/>
</dbReference>
<evidence type="ECO:0000313" key="5">
    <source>
        <dbReference type="Proteomes" id="UP000662088"/>
    </source>
</evidence>
<dbReference type="PANTHER" id="PTHR40038:SF1">
    <property type="entry name" value="MEMBRANE-ASSOCIATED PROTEIN TCAA"/>
    <property type="match status" value="1"/>
</dbReference>
<evidence type="ECO:0000259" key="2">
    <source>
        <dbReference type="Pfam" id="PF22820"/>
    </source>
</evidence>
<dbReference type="AlphaFoldDB" id="A0A8I0A934"/>
<feature type="domain" description="YvbJ-like NTF2-like" evidence="3">
    <location>
        <begin position="287"/>
        <end position="399"/>
    </location>
</feature>
<keyword evidence="5" id="KW-1185">Reference proteome</keyword>
<evidence type="ECO:0000259" key="3">
    <source>
        <dbReference type="Pfam" id="PF25155"/>
    </source>
</evidence>
<dbReference type="Proteomes" id="UP000662088">
    <property type="component" value="Unassembled WGS sequence"/>
</dbReference>
<accession>A0A8I0A934</accession>
<dbReference type="Pfam" id="PF25155">
    <property type="entry name" value="NTF2_YvbJ"/>
    <property type="match status" value="1"/>
</dbReference>
<keyword evidence="1" id="KW-1133">Transmembrane helix</keyword>
<name>A0A8I0A934_9CLOT</name>
<feature type="transmembrane region" description="Helical" evidence="1">
    <location>
        <begin position="30"/>
        <end position="49"/>
    </location>
</feature>
<feature type="domain" description="TcaA 4th" evidence="2">
    <location>
        <begin position="204"/>
        <end position="269"/>
    </location>
</feature>
<dbReference type="PANTHER" id="PTHR40038">
    <property type="entry name" value="MEMBRANE-ASSOCIATED PROTEIN TCAA"/>
    <property type="match status" value="1"/>
</dbReference>
<protein>
    <recommendedName>
        <fullName evidence="6">PEGA domain-containing protein</fullName>
    </recommendedName>
</protein>
<gene>
    <name evidence="4" type="ORF">H8R92_08580</name>
</gene>
<sequence length="409" mass="47486">MKYSKMKETIKEFFYSILNKIKSEEKTIRVKVYIVVLIIAIGVSVFNLIKPMSKKELINQLEMALLKGKENWAEKNIKIDGVKADDDELKPLIDYFLLNDEDVERVVDNLKKNNKSVIFTIESEKGLFGENYYLNISTISISIASDIKEAIIYINGKEVNEEIVTLIPGRYEVSYKLKTDYGDIAESKDMEFLEDGDINVEVAAEYITLYSNFNDAKVYINGKDTEKTVSEIKTYGPIPKNKDIIIYLTKEFPWGVVKSPEVKIQEDNILKLDINMANDKLLATIENTLRGFYNSLFDSLNNKDISLMENVEENSREEIFNSIYEKTMIFSNNYTIDDLELKIANSEFKYENERYVANILVDINYSVAKKILPFIKEEKEERFLIVLIYDEGKWLVESSQRIELELDEQ</sequence>
<evidence type="ECO:0000256" key="1">
    <source>
        <dbReference type="SAM" id="Phobius"/>
    </source>
</evidence>
<keyword evidence="1" id="KW-0472">Membrane</keyword>
<organism evidence="4 5">
    <name type="scientific">Clostridium lentum</name>
    <dbReference type="NCBI Taxonomy" id="2763037"/>
    <lineage>
        <taxon>Bacteria</taxon>
        <taxon>Bacillati</taxon>
        <taxon>Bacillota</taxon>
        <taxon>Clostridia</taxon>
        <taxon>Eubacteriales</taxon>
        <taxon>Clostridiaceae</taxon>
        <taxon>Clostridium</taxon>
    </lineage>
</organism>
<dbReference type="EMBL" id="JACOOQ010000013">
    <property type="protein sequence ID" value="MBC5640472.1"/>
    <property type="molecule type" value="Genomic_DNA"/>
</dbReference>
<proteinExistence type="predicted"/>
<comment type="caution">
    <text evidence="4">The sequence shown here is derived from an EMBL/GenBank/DDBJ whole genome shotgun (WGS) entry which is preliminary data.</text>
</comment>
<reference evidence="4" key="1">
    <citation type="submission" date="2020-08" db="EMBL/GenBank/DDBJ databases">
        <title>Genome public.</title>
        <authorList>
            <person name="Liu C."/>
            <person name="Sun Q."/>
        </authorList>
    </citation>
    <scope>NUCLEOTIDE SEQUENCE</scope>
    <source>
        <strain evidence="4">NSJ-42</strain>
    </source>
</reference>
<dbReference type="RefSeq" id="WP_186835216.1">
    <property type="nucleotide sequence ID" value="NZ_JACOOQ010000013.1"/>
</dbReference>